<evidence type="ECO:0000313" key="2">
    <source>
        <dbReference type="Proteomes" id="UP001231924"/>
    </source>
</evidence>
<keyword evidence="2" id="KW-1185">Reference proteome</keyword>
<dbReference type="EMBL" id="JASVWF010000001">
    <property type="protein sequence ID" value="MDL5155782.1"/>
    <property type="molecule type" value="Genomic_DNA"/>
</dbReference>
<accession>A0ABT7M519</accession>
<reference evidence="1 2" key="1">
    <citation type="submission" date="2023-06" db="EMBL/GenBank/DDBJ databases">
        <title>Actinomycetospora Odt1-22.</title>
        <authorList>
            <person name="Supong K."/>
        </authorList>
    </citation>
    <scope>NUCLEOTIDE SEQUENCE [LARGE SCALE GENOMIC DNA]</scope>
    <source>
        <strain evidence="1 2">Odt1-22</strain>
    </source>
</reference>
<comment type="caution">
    <text evidence="1">The sequence shown here is derived from an EMBL/GenBank/DDBJ whole genome shotgun (WGS) entry which is preliminary data.</text>
</comment>
<dbReference type="Gene3D" id="2.70.98.10">
    <property type="match status" value="1"/>
</dbReference>
<dbReference type="CDD" id="cd09022">
    <property type="entry name" value="Aldose_epim_Ec_YihR"/>
    <property type="match status" value="1"/>
</dbReference>
<gene>
    <name evidence="1" type="ORF">QRT03_07440</name>
</gene>
<dbReference type="Proteomes" id="UP001231924">
    <property type="component" value="Unassembled WGS sequence"/>
</dbReference>
<dbReference type="PANTHER" id="PTHR10091:SF0">
    <property type="entry name" value="GALACTOSE MUTAROTASE"/>
    <property type="match status" value="1"/>
</dbReference>
<dbReference type="InterPro" id="IPR014718">
    <property type="entry name" value="GH-type_carb-bd"/>
</dbReference>
<sequence length="295" mass="31393">MAPSDYEIRADGARAVVTGVGAGLRAFTVGGAHHVETYEGDPPMGAGCVLIPWPNRTAGARFDWDGTTRELDVTEPARGNAIHGLVRKRPWSLVEHADDAVTLAIDVPAEHGWPQPLHVETTYALEPTQLTVTHVVTNTGDGDAPAGVGTHPYLRVGDHPSGECTLTVPTATVLDVDDAQIPVGPAREVTPEESLRRPRRVADLRLDTCFGVRRGVAGVLAELHAPDGTGTRLWGDNNVGWVQAFTPDSPFGRPGKAVAVEPMTCPPDALNSRTDLVVLQPGATWTVRWGLEALS</sequence>
<dbReference type="RefSeq" id="WP_286051889.1">
    <property type="nucleotide sequence ID" value="NZ_JASVWF010000001.1"/>
</dbReference>
<evidence type="ECO:0000313" key="1">
    <source>
        <dbReference type="EMBL" id="MDL5155782.1"/>
    </source>
</evidence>
<dbReference type="InterPro" id="IPR011013">
    <property type="entry name" value="Gal_mutarotase_sf_dom"/>
</dbReference>
<dbReference type="InterPro" id="IPR008183">
    <property type="entry name" value="Aldose_1/G6P_1-epimerase"/>
</dbReference>
<dbReference type="Pfam" id="PF01263">
    <property type="entry name" value="Aldose_epim"/>
    <property type="match status" value="1"/>
</dbReference>
<protein>
    <submittedName>
        <fullName evidence="1">Aldose 1-epimerase family protein</fullName>
    </submittedName>
</protein>
<dbReference type="InterPro" id="IPR037480">
    <property type="entry name" value="YihR-like"/>
</dbReference>
<dbReference type="PANTHER" id="PTHR10091">
    <property type="entry name" value="ALDOSE-1-EPIMERASE"/>
    <property type="match status" value="1"/>
</dbReference>
<dbReference type="SUPFAM" id="SSF74650">
    <property type="entry name" value="Galactose mutarotase-like"/>
    <property type="match status" value="1"/>
</dbReference>
<name>A0ABT7M519_9PSEU</name>
<organism evidence="1 2">
    <name type="scientific">Actinomycetospora termitidis</name>
    <dbReference type="NCBI Taxonomy" id="3053470"/>
    <lineage>
        <taxon>Bacteria</taxon>
        <taxon>Bacillati</taxon>
        <taxon>Actinomycetota</taxon>
        <taxon>Actinomycetes</taxon>
        <taxon>Pseudonocardiales</taxon>
        <taxon>Pseudonocardiaceae</taxon>
        <taxon>Actinomycetospora</taxon>
    </lineage>
</organism>
<proteinExistence type="predicted"/>